<reference evidence="6" key="1">
    <citation type="submission" date="2017-11" db="EMBL/GenBank/DDBJ databases">
        <authorList>
            <person name="Chan K.G."/>
            <person name="Lee L.S."/>
        </authorList>
    </citation>
    <scope>NUCLEOTIDE SEQUENCE [LARGE SCALE GENOMIC DNA]</scope>
    <source>
        <strain evidence="6">DSM 100970</strain>
    </source>
</reference>
<dbReference type="PANTHER" id="PTHR43537:SF20">
    <property type="entry name" value="HTH-TYPE TRANSCRIPTIONAL REPRESSOR GLAR"/>
    <property type="match status" value="1"/>
</dbReference>
<evidence type="ECO:0000256" key="1">
    <source>
        <dbReference type="ARBA" id="ARBA00023015"/>
    </source>
</evidence>
<name>A0A2I7N3Q8_9NEIS</name>
<dbReference type="SUPFAM" id="SSF46785">
    <property type="entry name" value="Winged helix' DNA-binding domain"/>
    <property type="match status" value="1"/>
</dbReference>
<dbReference type="InterPro" id="IPR008920">
    <property type="entry name" value="TF_FadR/GntR_C"/>
</dbReference>
<dbReference type="Pfam" id="PF00392">
    <property type="entry name" value="GntR"/>
    <property type="match status" value="1"/>
</dbReference>
<dbReference type="PANTHER" id="PTHR43537">
    <property type="entry name" value="TRANSCRIPTIONAL REGULATOR, GNTR FAMILY"/>
    <property type="match status" value="1"/>
</dbReference>
<dbReference type="SMART" id="SM00345">
    <property type="entry name" value="HTH_GNTR"/>
    <property type="match status" value="1"/>
</dbReference>
<dbReference type="RefSeq" id="WP_102950382.1">
    <property type="nucleotide sequence ID" value="NZ_CP024847.1"/>
</dbReference>
<evidence type="ECO:0000259" key="4">
    <source>
        <dbReference type="PROSITE" id="PS50949"/>
    </source>
</evidence>
<dbReference type="SUPFAM" id="SSF48008">
    <property type="entry name" value="GntR ligand-binding domain-like"/>
    <property type="match status" value="1"/>
</dbReference>
<evidence type="ECO:0000256" key="3">
    <source>
        <dbReference type="ARBA" id="ARBA00023163"/>
    </source>
</evidence>
<dbReference type="KEGG" id="nba:CUN60_01755"/>
<dbReference type="InterPro" id="IPR036388">
    <property type="entry name" value="WH-like_DNA-bd_sf"/>
</dbReference>
<dbReference type="Gene3D" id="1.10.10.10">
    <property type="entry name" value="Winged helix-like DNA-binding domain superfamily/Winged helix DNA-binding domain"/>
    <property type="match status" value="1"/>
</dbReference>
<dbReference type="InterPro" id="IPR000524">
    <property type="entry name" value="Tscrpt_reg_HTH_GntR"/>
</dbReference>
<dbReference type="GO" id="GO:0003677">
    <property type="term" value="F:DNA binding"/>
    <property type="evidence" value="ECO:0007669"/>
    <property type="project" value="UniProtKB-KW"/>
</dbReference>
<keyword evidence="3" id="KW-0804">Transcription</keyword>
<gene>
    <name evidence="5" type="ORF">CUN60_01755</name>
</gene>
<dbReference type="CDD" id="cd07377">
    <property type="entry name" value="WHTH_GntR"/>
    <property type="match status" value="1"/>
</dbReference>
<dbReference type="Pfam" id="PF07729">
    <property type="entry name" value="FCD"/>
    <property type="match status" value="1"/>
</dbReference>
<feature type="domain" description="HTH gntR-type" evidence="4">
    <location>
        <begin position="5"/>
        <end position="72"/>
    </location>
</feature>
<proteinExistence type="predicted"/>
<sequence length="224" mass="25414">MTKQITLASNCFNQIRHLIISGQLKPGEKLKGEYLKELLGVGMSPIREALARLANTYLVELKDKTGFRVSSLSIEEVRDGLMAHAKIECLLLKDAINFGTTEWEAQIMASLYSLSKVESNDMLVQYEYWAQLNSEFHNKLLATANSPALWKIRNECEEFKDWLTNLANIGNLNRQIKPSHAEHAALAKLCINRKIDQATELLYRHLTKGIEQITKTLSNNKIIS</sequence>
<evidence type="ECO:0000313" key="5">
    <source>
        <dbReference type="EMBL" id="AUR51082.1"/>
    </source>
</evidence>
<dbReference type="Proteomes" id="UP000236655">
    <property type="component" value="Chromosome"/>
</dbReference>
<keyword evidence="6" id="KW-1185">Reference proteome</keyword>
<dbReference type="InterPro" id="IPR011711">
    <property type="entry name" value="GntR_C"/>
</dbReference>
<dbReference type="EMBL" id="CP024847">
    <property type="protein sequence ID" value="AUR51082.1"/>
    <property type="molecule type" value="Genomic_DNA"/>
</dbReference>
<organism evidence="5 6">
    <name type="scientific">Aquella oligotrophica</name>
    <dbReference type="NCBI Taxonomy" id="2067065"/>
    <lineage>
        <taxon>Bacteria</taxon>
        <taxon>Pseudomonadati</taxon>
        <taxon>Pseudomonadota</taxon>
        <taxon>Betaproteobacteria</taxon>
        <taxon>Neisseriales</taxon>
        <taxon>Neisseriaceae</taxon>
        <taxon>Aquella</taxon>
    </lineage>
</organism>
<dbReference type="GO" id="GO:0003700">
    <property type="term" value="F:DNA-binding transcription factor activity"/>
    <property type="evidence" value="ECO:0007669"/>
    <property type="project" value="InterPro"/>
</dbReference>
<evidence type="ECO:0000256" key="2">
    <source>
        <dbReference type="ARBA" id="ARBA00023125"/>
    </source>
</evidence>
<dbReference type="AlphaFoldDB" id="A0A2I7N3Q8"/>
<evidence type="ECO:0000313" key="6">
    <source>
        <dbReference type="Proteomes" id="UP000236655"/>
    </source>
</evidence>
<dbReference type="OrthoDB" id="8613282at2"/>
<keyword evidence="2" id="KW-0238">DNA-binding</keyword>
<protein>
    <recommendedName>
        <fullName evidence="4">HTH gntR-type domain-containing protein</fullName>
    </recommendedName>
</protein>
<dbReference type="PROSITE" id="PS50949">
    <property type="entry name" value="HTH_GNTR"/>
    <property type="match status" value="1"/>
</dbReference>
<dbReference type="Gene3D" id="1.20.120.530">
    <property type="entry name" value="GntR ligand-binding domain-like"/>
    <property type="match status" value="1"/>
</dbReference>
<dbReference type="InterPro" id="IPR036390">
    <property type="entry name" value="WH_DNA-bd_sf"/>
</dbReference>
<accession>A0A2I7N3Q8</accession>
<keyword evidence="1" id="KW-0805">Transcription regulation</keyword>